<protein>
    <submittedName>
        <fullName evidence="4">Glycosyltransferase</fullName>
    </submittedName>
</protein>
<keyword evidence="1" id="KW-0328">Glycosyltransferase</keyword>
<dbReference type="CDD" id="cd00761">
    <property type="entry name" value="Glyco_tranf_GTA_type"/>
    <property type="match status" value="2"/>
</dbReference>
<keyword evidence="2 4" id="KW-0808">Transferase</keyword>
<proteinExistence type="predicted"/>
<dbReference type="Proteomes" id="UP000516122">
    <property type="component" value="Chromosome"/>
</dbReference>
<accession>A0A2S7LXI3</accession>
<dbReference type="InterPro" id="IPR029044">
    <property type="entry name" value="Nucleotide-diphossugar_trans"/>
</dbReference>
<dbReference type="AlphaFoldDB" id="A0A2S7LXI3"/>
<evidence type="ECO:0000256" key="1">
    <source>
        <dbReference type="ARBA" id="ARBA00022676"/>
    </source>
</evidence>
<evidence type="ECO:0000313" key="4">
    <source>
        <dbReference type="EMBL" id="QNP36996.1"/>
    </source>
</evidence>
<dbReference type="Pfam" id="PF00535">
    <property type="entry name" value="Glycos_transf_2"/>
    <property type="match status" value="2"/>
</dbReference>
<evidence type="ECO:0000313" key="5">
    <source>
        <dbReference type="Proteomes" id="UP000516122"/>
    </source>
</evidence>
<dbReference type="RefSeq" id="WP_002382694.1">
    <property type="nucleotide sequence ID" value="NZ_CABHGG010000001.1"/>
</dbReference>
<dbReference type="Gene3D" id="3.90.550.10">
    <property type="entry name" value="Spore Coat Polysaccharide Biosynthesis Protein SpsA, Chain A"/>
    <property type="match status" value="2"/>
</dbReference>
<gene>
    <name evidence="4" type="ORF">H9Q64_11035</name>
</gene>
<dbReference type="PANTHER" id="PTHR22916:SF51">
    <property type="entry name" value="GLYCOSYLTRANSFERASE EPSH-RELATED"/>
    <property type="match status" value="1"/>
</dbReference>
<reference evidence="4 5" key="1">
    <citation type="submission" date="2020-08" db="EMBL/GenBank/DDBJ databases">
        <title>Enterococcus faecalis SF28073 genome assembly.</title>
        <authorList>
            <person name="Duerkop B.A."/>
            <person name="Johnson C.N."/>
        </authorList>
    </citation>
    <scope>NUCLEOTIDE SEQUENCE [LARGE SCALE GENOMIC DNA]</scope>
    <source>
        <strain evidence="4 5">SF28073</strain>
    </source>
</reference>
<dbReference type="SUPFAM" id="SSF53448">
    <property type="entry name" value="Nucleotide-diphospho-sugar transferases"/>
    <property type="match status" value="2"/>
</dbReference>
<dbReference type="GO" id="GO:0016758">
    <property type="term" value="F:hexosyltransferase activity"/>
    <property type="evidence" value="ECO:0007669"/>
    <property type="project" value="UniProtKB-ARBA"/>
</dbReference>
<name>A0A2S7LXI3_ENTFL</name>
<dbReference type="EMBL" id="CP060804">
    <property type="protein sequence ID" value="QNP36996.1"/>
    <property type="molecule type" value="Genomic_DNA"/>
</dbReference>
<organism evidence="4 5">
    <name type="scientific">Enterococcus faecalis</name>
    <name type="common">Streptococcus faecalis</name>
    <dbReference type="NCBI Taxonomy" id="1351"/>
    <lineage>
        <taxon>Bacteria</taxon>
        <taxon>Bacillati</taxon>
        <taxon>Bacillota</taxon>
        <taxon>Bacilli</taxon>
        <taxon>Lactobacillales</taxon>
        <taxon>Enterococcaceae</taxon>
        <taxon>Enterococcus</taxon>
    </lineage>
</organism>
<dbReference type="InterPro" id="IPR001173">
    <property type="entry name" value="Glyco_trans_2-like"/>
</dbReference>
<evidence type="ECO:0000256" key="2">
    <source>
        <dbReference type="ARBA" id="ARBA00022679"/>
    </source>
</evidence>
<sequence length="836" mass="97446">MENVKVSVIVPVYNVETYLEEALMSLKNQTLKEIEFLIINDGSTDNSQKIIEEIAQDDPRFRVFNVKNGGIGKAFNLGVSEAKGEYIAEFESDDYVALHAYERLYNTAKSHHADVVRCNWVEFSSEEEVERDILWQHPDKYNQLIDLKTTDLIVQVYPWNAIYKKSMIEKENVTWDEEIKSYGDTGLFWKINSASQNVIFIKDCLYFYRQDNPNSTVNNVATKVPFLFQQFKLIRSNLIEQNKFERYKGYFYKQMFEKYFWAIEKLTHLRDESVYEVIQKVAVDFKQAIEIDQLNDIDFEYIKQFYQIANDPVAYYEDYLKNLYKVSVVMPIHNASKYLRQTLENVCEQSLREIEIILVENGSTDNTMDIINEFAVKDPRIMGISIGKSNPGHARNVGISMARGRYLQFLDADDHFEVNLLQDAYYRAYDSATDILLFGMKEKLPNGEVHVVHNPLLTNGGRMSGEEISLDEVTPYLYDKLFLLEYIKENNLVNLEQFVGEDAYFTYTALLGTEKIVALNKYLLTRIVRQDGLMSTYGMNYRDEFNLHDKMLEYLKQHAPNRIEAYRLKIINTLNWFIFDMNRVDQAFKERFYQELKEKYIQQLGLDLVKKEKYSNDPEQVERITRIQNILQYNLEIYQNIYKDFGMKKTFIIPNVHIQERGGKVIFGQEKAHGNGTAIEMFSIIIADNDTSNASGVIDFVYMGDNTKIIHDSLLVSLLIKKEGTTLKSIVLQAEWEKGYTLLQENMYYTFVDNVFTIWAGYTQKYAAFDYNVRILTSREGETHFSVVRQNQGYIQDTMTSIGNELTPINKIEGNEPTTIKKAVSKSLKKAKGLLK</sequence>
<evidence type="ECO:0000259" key="3">
    <source>
        <dbReference type="Pfam" id="PF00535"/>
    </source>
</evidence>
<dbReference type="PANTHER" id="PTHR22916">
    <property type="entry name" value="GLYCOSYLTRANSFERASE"/>
    <property type="match status" value="1"/>
</dbReference>
<feature type="domain" description="Glycosyltransferase 2-like" evidence="3">
    <location>
        <begin position="7"/>
        <end position="170"/>
    </location>
</feature>
<feature type="domain" description="Glycosyltransferase 2-like" evidence="3">
    <location>
        <begin position="327"/>
        <end position="438"/>
    </location>
</feature>